<name>A0A2H0VB20_9BACT</name>
<dbReference type="InterPro" id="IPR036388">
    <property type="entry name" value="WH-like_DNA-bd_sf"/>
</dbReference>
<dbReference type="NCBIfam" id="TIGR02937">
    <property type="entry name" value="sigma70-ECF"/>
    <property type="match status" value="1"/>
</dbReference>
<dbReference type="InterPro" id="IPR013249">
    <property type="entry name" value="RNA_pol_sigma70_r4_t2"/>
</dbReference>
<accession>A0A2H0VB20</accession>
<evidence type="ECO:0000256" key="2">
    <source>
        <dbReference type="ARBA" id="ARBA00023015"/>
    </source>
</evidence>
<dbReference type="CDD" id="cd06171">
    <property type="entry name" value="Sigma70_r4"/>
    <property type="match status" value="1"/>
</dbReference>
<dbReference type="InterPro" id="IPR039425">
    <property type="entry name" value="RNA_pol_sigma-70-like"/>
</dbReference>
<gene>
    <name evidence="7" type="ORF">COT92_01825</name>
</gene>
<comment type="caution">
    <text evidence="7">The sequence shown here is derived from an EMBL/GenBank/DDBJ whole genome shotgun (WGS) entry which is preliminary data.</text>
</comment>
<feature type="domain" description="RNA polymerase sigma factor 70 region 4 type 2" evidence="6">
    <location>
        <begin position="118"/>
        <end position="170"/>
    </location>
</feature>
<dbReference type="Gene3D" id="1.10.10.10">
    <property type="entry name" value="Winged helix-like DNA-binding domain superfamily/Winged helix DNA-binding domain"/>
    <property type="match status" value="1"/>
</dbReference>
<evidence type="ECO:0000259" key="5">
    <source>
        <dbReference type="Pfam" id="PF04542"/>
    </source>
</evidence>
<dbReference type="GO" id="GO:0016987">
    <property type="term" value="F:sigma factor activity"/>
    <property type="evidence" value="ECO:0007669"/>
    <property type="project" value="UniProtKB-KW"/>
</dbReference>
<reference evidence="8" key="1">
    <citation type="submission" date="2017-09" db="EMBL/GenBank/DDBJ databases">
        <title>Depth-based differentiation of microbial function through sediment-hosted aquifers and enrichment of novel symbionts in the deep terrestrial subsurface.</title>
        <authorList>
            <person name="Probst A.J."/>
            <person name="Ladd B."/>
            <person name="Jarett J.K."/>
            <person name="Geller-Mcgrath D.E."/>
            <person name="Sieber C.M.K."/>
            <person name="Emerson J.B."/>
            <person name="Anantharaman K."/>
            <person name="Thomas B.C."/>
            <person name="Malmstrom R."/>
            <person name="Stieglmeier M."/>
            <person name="Klingl A."/>
            <person name="Woyke T."/>
            <person name="Ryan C.M."/>
            <person name="Banfield J.F."/>
        </authorList>
    </citation>
    <scope>NUCLEOTIDE SEQUENCE [LARGE SCALE GENOMIC DNA]</scope>
</reference>
<dbReference type="InterPro" id="IPR013324">
    <property type="entry name" value="RNA_pol_sigma_r3/r4-like"/>
</dbReference>
<evidence type="ECO:0000256" key="1">
    <source>
        <dbReference type="ARBA" id="ARBA00010641"/>
    </source>
</evidence>
<dbReference type="InterPro" id="IPR014284">
    <property type="entry name" value="RNA_pol_sigma-70_dom"/>
</dbReference>
<dbReference type="InterPro" id="IPR007627">
    <property type="entry name" value="RNA_pol_sigma70_r2"/>
</dbReference>
<dbReference type="InterPro" id="IPR013325">
    <property type="entry name" value="RNA_pol_sigma_r2"/>
</dbReference>
<dbReference type="EMBL" id="PFAK01000030">
    <property type="protein sequence ID" value="PIR96292.1"/>
    <property type="molecule type" value="Genomic_DNA"/>
</dbReference>
<dbReference type="AlphaFoldDB" id="A0A2H0VB20"/>
<keyword evidence="3" id="KW-0731">Sigma factor</keyword>
<evidence type="ECO:0008006" key="9">
    <source>
        <dbReference type="Google" id="ProtNLM"/>
    </source>
</evidence>
<dbReference type="Pfam" id="PF04542">
    <property type="entry name" value="Sigma70_r2"/>
    <property type="match status" value="1"/>
</dbReference>
<proteinExistence type="inferred from homology"/>
<keyword evidence="2" id="KW-0805">Transcription regulation</keyword>
<evidence type="ECO:0000313" key="7">
    <source>
        <dbReference type="EMBL" id="PIR96292.1"/>
    </source>
</evidence>
<dbReference type="Proteomes" id="UP000230922">
    <property type="component" value="Unassembled WGS sequence"/>
</dbReference>
<evidence type="ECO:0000256" key="3">
    <source>
        <dbReference type="ARBA" id="ARBA00023082"/>
    </source>
</evidence>
<sequence>MEIDEQNAVRDCQKGEYQAFGILYDAYIKKIYGFVFYRIRHKEIAEDLTSIIFTKALENMGSFNLSKAGFSTWLYRIARNTIIDHYRTNKPTDDLTAAYDVSSAQNVEKEVDARVNLEKVQKYLAALPEETRDVVTMRVWDGLSYKEISEILGKSEGSIKISFSRTLQKMNAEIPIAALYLILLKM</sequence>
<dbReference type="Gene3D" id="1.10.1740.10">
    <property type="match status" value="1"/>
</dbReference>
<organism evidence="7 8">
    <name type="scientific">Candidatus Doudnabacteria bacterium CG10_big_fil_rev_8_21_14_0_10_42_18</name>
    <dbReference type="NCBI Taxonomy" id="1974552"/>
    <lineage>
        <taxon>Bacteria</taxon>
        <taxon>Candidatus Doudnaibacteriota</taxon>
    </lineage>
</organism>
<feature type="domain" description="RNA polymerase sigma-70 region 2" evidence="5">
    <location>
        <begin position="23"/>
        <end position="90"/>
    </location>
</feature>
<evidence type="ECO:0000256" key="4">
    <source>
        <dbReference type="ARBA" id="ARBA00023163"/>
    </source>
</evidence>
<dbReference type="GO" id="GO:0006352">
    <property type="term" value="P:DNA-templated transcription initiation"/>
    <property type="evidence" value="ECO:0007669"/>
    <property type="project" value="InterPro"/>
</dbReference>
<keyword evidence="4" id="KW-0804">Transcription</keyword>
<protein>
    <recommendedName>
        <fullName evidence="9">RNA polymerase subunit sigma-24</fullName>
    </recommendedName>
</protein>
<evidence type="ECO:0000313" key="8">
    <source>
        <dbReference type="Proteomes" id="UP000230922"/>
    </source>
</evidence>
<dbReference type="PANTHER" id="PTHR43133:SF62">
    <property type="entry name" value="RNA POLYMERASE SIGMA FACTOR SIGZ"/>
    <property type="match status" value="1"/>
</dbReference>
<comment type="similarity">
    <text evidence="1">Belongs to the sigma-70 factor family. ECF subfamily.</text>
</comment>
<evidence type="ECO:0000259" key="6">
    <source>
        <dbReference type="Pfam" id="PF08281"/>
    </source>
</evidence>
<dbReference type="PANTHER" id="PTHR43133">
    <property type="entry name" value="RNA POLYMERASE ECF-TYPE SIGMA FACTO"/>
    <property type="match status" value="1"/>
</dbReference>
<dbReference type="GO" id="GO:0003677">
    <property type="term" value="F:DNA binding"/>
    <property type="evidence" value="ECO:0007669"/>
    <property type="project" value="InterPro"/>
</dbReference>
<dbReference type="Pfam" id="PF08281">
    <property type="entry name" value="Sigma70_r4_2"/>
    <property type="match status" value="1"/>
</dbReference>
<dbReference type="SUPFAM" id="SSF88946">
    <property type="entry name" value="Sigma2 domain of RNA polymerase sigma factors"/>
    <property type="match status" value="1"/>
</dbReference>
<dbReference type="SUPFAM" id="SSF88659">
    <property type="entry name" value="Sigma3 and sigma4 domains of RNA polymerase sigma factors"/>
    <property type="match status" value="1"/>
</dbReference>